<keyword evidence="2" id="KW-1185">Reference proteome</keyword>
<accession>A0A364NYB9</accession>
<sequence length="171" mass="19036">MVSESDIPPDEFAAFQEFVARVDGTNISAQTLLATDYLNHFNEIVMLIDMIPDMPDMVEECKMWQPKSYTEHFADSSFKDKQLAIEAYDRVPSKFRRPFEETLNQLNGLIIGGVNKLEEEILAGSDPGLITEHVKAISRAAQALMDCANAIIHGSDRAMAQLEIDGVLNGM</sequence>
<comment type="caution">
    <text evidence="1">The sequence shown here is derived from an EMBL/GenBank/DDBJ whole genome shotgun (WGS) entry which is preliminary data.</text>
</comment>
<dbReference type="Proteomes" id="UP000251075">
    <property type="component" value="Unassembled WGS sequence"/>
</dbReference>
<evidence type="ECO:0000313" key="2">
    <source>
        <dbReference type="Proteomes" id="UP000251075"/>
    </source>
</evidence>
<dbReference type="RefSeq" id="WP_112144739.1">
    <property type="nucleotide sequence ID" value="NZ_PGTO01000007.1"/>
</dbReference>
<evidence type="ECO:0000313" key="1">
    <source>
        <dbReference type="EMBL" id="RAU21907.1"/>
    </source>
</evidence>
<organism evidence="1 2">
    <name type="scientific">Paramagnetospirillum kuznetsovii</name>
    <dbReference type="NCBI Taxonomy" id="2053833"/>
    <lineage>
        <taxon>Bacteria</taxon>
        <taxon>Pseudomonadati</taxon>
        <taxon>Pseudomonadota</taxon>
        <taxon>Alphaproteobacteria</taxon>
        <taxon>Rhodospirillales</taxon>
        <taxon>Magnetospirillaceae</taxon>
        <taxon>Paramagnetospirillum</taxon>
    </lineage>
</organism>
<gene>
    <name evidence="1" type="ORF">CU669_11445</name>
</gene>
<dbReference type="EMBL" id="PGTO01000007">
    <property type="protein sequence ID" value="RAU21907.1"/>
    <property type="molecule type" value="Genomic_DNA"/>
</dbReference>
<reference evidence="1 2" key="1">
    <citation type="submission" date="2017-11" db="EMBL/GenBank/DDBJ databases">
        <title>Draft genome sequence of magnetotactic bacterium Magnetospirillum kuznetsovii LBB-42.</title>
        <authorList>
            <person name="Grouzdev D.S."/>
            <person name="Rysina M.S."/>
            <person name="Baslerov R.V."/>
            <person name="Koziaeva V."/>
        </authorList>
    </citation>
    <scope>NUCLEOTIDE SEQUENCE [LARGE SCALE GENOMIC DNA]</scope>
    <source>
        <strain evidence="1 2">LBB-42</strain>
    </source>
</reference>
<proteinExistence type="predicted"/>
<dbReference type="OrthoDB" id="7172864at2"/>
<protein>
    <submittedName>
        <fullName evidence="1">Uncharacterized protein</fullName>
    </submittedName>
</protein>
<dbReference type="AlphaFoldDB" id="A0A364NYB9"/>
<name>A0A364NYB9_9PROT</name>